<name>A0A2A7B5Q9_9FIRM</name>
<accession>A0A2A7B5Q9</accession>
<feature type="domain" description="Glycosyl transferase family 1" evidence="1">
    <location>
        <begin position="250"/>
        <end position="314"/>
    </location>
</feature>
<proteinExistence type="predicted"/>
<dbReference type="EMBL" id="NOUV01000014">
    <property type="protein sequence ID" value="PDX86727.1"/>
    <property type="molecule type" value="Genomic_DNA"/>
</dbReference>
<dbReference type="Proteomes" id="UP000220904">
    <property type="component" value="Unassembled WGS sequence"/>
</dbReference>
<dbReference type="AlphaFoldDB" id="A0A2A7B5Q9"/>
<organism evidence="2 3">
    <name type="scientific">Faecalibacterium prausnitzii</name>
    <dbReference type="NCBI Taxonomy" id="853"/>
    <lineage>
        <taxon>Bacteria</taxon>
        <taxon>Bacillati</taxon>
        <taxon>Bacillota</taxon>
        <taxon>Clostridia</taxon>
        <taxon>Eubacteriales</taxon>
        <taxon>Oscillospiraceae</taxon>
        <taxon>Faecalibacterium</taxon>
    </lineage>
</organism>
<dbReference type="GO" id="GO:0016757">
    <property type="term" value="F:glycosyltransferase activity"/>
    <property type="evidence" value="ECO:0007669"/>
    <property type="project" value="InterPro"/>
</dbReference>
<evidence type="ECO:0000259" key="1">
    <source>
        <dbReference type="Pfam" id="PF00534"/>
    </source>
</evidence>
<dbReference type="PANTHER" id="PTHR12526">
    <property type="entry name" value="GLYCOSYLTRANSFERASE"/>
    <property type="match status" value="1"/>
</dbReference>
<dbReference type="RefSeq" id="WP_097792586.1">
    <property type="nucleotide sequence ID" value="NZ_NOUV01000014.1"/>
</dbReference>
<gene>
    <name evidence="2" type="ORF">CHR60_08325</name>
</gene>
<protein>
    <recommendedName>
        <fullName evidence="1">Glycosyl transferase family 1 domain-containing protein</fullName>
    </recommendedName>
</protein>
<dbReference type="OrthoDB" id="1092346at2"/>
<dbReference type="Pfam" id="PF00534">
    <property type="entry name" value="Glycos_transf_1"/>
    <property type="match status" value="1"/>
</dbReference>
<comment type="caution">
    <text evidence="2">The sequence shown here is derived from an EMBL/GenBank/DDBJ whole genome shotgun (WGS) entry which is preliminary data.</text>
</comment>
<evidence type="ECO:0000313" key="2">
    <source>
        <dbReference type="EMBL" id="PDX86727.1"/>
    </source>
</evidence>
<reference evidence="2 3" key="1">
    <citation type="journal article" date="2017" name="Front. Microbiol.">
        <title>New Insights into the Diversity of the Genus Faecalibacterium.</title>
        <authorList>
            <person name="Benevides L."/>
            <person name="Burman S."/>
            <person name="Martin R."/>
            <person name="Robert V."/>
            <person name="Thomas M."/>
            <person name="Miquel S."/>
            <person name="Chain F."/>
            <person name="Sokol H."/>
            <person name="Bermudez-Humaran L.G."/>
            <person name="Morrison M."/>
            <person name="Langella P."/>
            <person name="Azevedo V.A."/>
            <person name="Chatel J.M."/>
            <person name="Soares S."/>
        </authorList>
    </citation>
    <scope>NUCLEOTIDE SEQUENCE [LARGE SCALE GENOMIC DNA]</scope>
    <source>
        <strain evidence="2 3">AHMP21</strain>
    </source>
</reference>
<dbReference type="Gene3D" id="3.40.50.2000">
    <property type="entry name" value="Glycogen Phosphorylase B"/>
    <property type="match status" value="1"/>
</dbReference>
<evidence type="ECO:0000313" key="3">
    <source>
        <dbReference type="Proteomes" id="UP000220904"/>
    </source>
</evidence>
<dbReference type="SUPFAM" id="SSF53756">
    <property type="entry name" value="UDP-Glycosyltransferase/glycogen phosphorylase"/>
    <property type="match status" value="1"/>
</dbReference>
<dbReference type="InterPro" id="IPR001296">
    <property type="entry name" value="Glyco_trans_1"/>
</dbReference>
<sequence length="339" mass="38236">MAEHILLIDSNYEEAEGFVRGLEEATASPWEVELYPNNKTYGLRRYLKFFTVALHVVTHPARYSGKTLLCWQQFYGIAIAFFCRLFHLKKRFRLVIMTFIYKPRSGFAGRLFERFVRYAVTSDAVDRILLTTRAEAPRYAETFGLPLSRFGFAHCGSIPHDPAAYDDPALKAQGYYFATGRSNRDYDFLIRAFRGRPETLCIACDVLAPCPEPNIQVEQNLFGEAMLRRMRNARAVLFAFENDQVASGQLTFLTAMDLGVPVIVTQTQGLTDDYLTDGVTGLVVPKEEAALHEAMDRLAADPAFAARLSANAEQAFRTRFTYYHAGKEVGAQVSESEVV</sequence>